<evidence type="ECO:0000256" key="1">
    <source>
        <dbReference type="SAM" id="MobiDB-lite"/>
    </source>
</evidence>
<protein>
    <submittedName>
        <fullName evidence="2">Uncharacterized protein</fullName>
    </submittedName>
</protein>
<reference evidence="2" key="1">
    <citation type="journal article" date="2010" name="Science">
        <title>Plasticity of animal genome architecture unmasked by rapid evolution of a pelagic tunicate.</title>
        <authorList>
            <person name="Denoeud F."/>
            <person name="Henriet S."/>
            <person name="Mungpakdee S."/>
            <person name="Aury J.M."/>
            <person name="Da Silva C."/>
            <person name="Brinkmann H."/>
            <person name="Mikhaleva J."/>
            <person name="Olsen L.C."/>
            <person name="Jubin C."/>
            <person name="Canestro C."/>
            <person name="Bouquet J.M."/>
            <person name="Danks G."/>
            <person name="Poulain J."/>
            <person name="Campsteijn C."/>
            <person name="Adamski M."/>
            <person name="Cross I."/>
            <person name="Yadetie F."/>
            <person name="Muffato M."/>
            <person name="Louis A."/>
            <person name="Butcher S."/>
            <person name="Tsagkogeorga G."/>
            <person name="Konrad A."/>
            <person name="Singh S."/>
            <person name="Jensen M.F."/>
            <person name="Cong E.H."/>
            <person name="Eikeseth-Otteraa H."/>
            <person name="Noel B."/>
            <person name="Anthouard V."/>
            <person name="Porcel B.M."/>
            <person name="Kachouri-Lafond R."/>
            <person name="Nishino A."/>
            <person name="Ugolini M."/>
            <person name="Chourrout P."/>
            <person name="Nishida H."/>
            <person name="Aasland R."/>
            <person name="Huzurbazar S."/>
            <person name="Westhof E."/>
            <person name="Delsuc F."/>
            <person name="Lehrach H."/>
            <person name="Reinhardt R."/>
            <person name="Weissenbach J."/>
            <person name="Roy S.W."/>
            <person name="Artiguenave F."/>
            <person name="Postlethwait J.H."/>
            <person name="Manak J.R."/>
            <person name="Thompson E.M."/>
            <person name="Jaillon O."/>
            <person name="Du Pasquier L."/>
            <person name="Boudinot P."/>
            <person name="Liberles D.A."/>
            <person name="Volff J.N."/>
            <person name="Philippe H."/>
            <person name="Lenhard B."/>
            <person name="Roest Crollius H."/>
            <person name="Wincker P."/>
            <person name="Chourrout D."/>
        </authorList>
    </citation>
    <scope>NUCLEOTIDE SEQUENCE [LARGE SCALE GENOMIC DNA]</scope>
</reference>
<evidence type="ECO:0000313" key="2">
    <source>
        <dbReference type="EMBL" id="CBY19631.1"/>
    </source>
</evidence>
<evidence type="ECO:0000313" key="3">
    <source>
        <dbReference type="Proteomes" id="UP000001307"/>
    </source>
</evidence>
<feature type="region of interest" description="Disordered" evidence="1">
    <location>
        <begin position="215"/>
        <end position="236"/>
    </location>
</feature>
<dbReference type="EMBL" id="FN653052">
    <property type="protein sequence ID" value="CBY19631.1"/>
    <property type="molecule type" value="Genomic_DNA"/>
</dbReference>
<proteinExistence type="predicted"/>
<dbReference type="AlphaFoldDB" id="E4XHS3"/>
<gene>
    <name evidence="2" type="ORF">GSOID_T00011056001</name>
</gene>
<accession>E4XHS3</accession>
<sequence>MEVCARNQFLLRDFITKKIVSFLEDLTALPDFTDSTFKIFSSVRKDGSQAAPEESLIKEIHGEKIVKEEFMEEFMEEFIDESSSNNQLQLRKWIFDQLERFCASIVNMSSFQNMKIRIAEKTLSGHLINHLLVSGPLFQKKQTPVKSVMSPAAKRKIEELTSPTAQMSRPSLVAPFYSPSILPTSSINPSCQRNLPRIMPKPASVRKPCDCKTAASEDKNAHSNQEITKVEAADDSTETIEINTADENDYNNPVAQSGIGRSLRFTKKYNLSASKSAC</sequence>
<dbReference type="InParanoid" id="E4XHS3"/>
<name>E4XHS3_OIKDI</name>
<dbReference type="Proteomes" id="UP000001307">
    <property type="component" value="Unassembled WGS sequence"/>
</dbReference>
<keyword evidence="3" id="KW-1185">Reference proteome</keyword>
<organism evidence="2">
    <name type="scientific">Oikopleura dioica</name>
    <name type="common">Tunicate</name>
    <dbReference type="NCBI Taxonomy" id="34765"/>
    <lineage>
        <taxon>Eukaryota</taxon>
        <taxon>Metazoa</taxon>
        <taxon>Chordata</taxon>
        <taxon>Tunicata</taxon>
        <taxon>Appendicularia</taxon>
        <taxon>Copelata</taxon>
        <taxon>Oikopleuridae</taxon>
        <taxon>Oikopleura</taxon>
    </lineage>
</organism>